<dbReference type="GO" id="GO:0000287">
    <property type="term" value="F:magnesium ion binding"/>
    <property type="evidence" value="ECO:0007669"/>
    <property type="project" value="InterPro"/>
</dbReference>
<comment type="subcellular location">
    <subcellularLocation>
        <location evidence="2">Cytoplasm</location>
    </subcellularLocation>
</comment>
<dbReference type="Proteomes" id="UP000325300">
    <property type="component" value="Unassembled WGS sequence"/>
</dbReference>
<keyword evidence="5" id="KW-0963">Cytoplasm</keyword>
<keyword evidence="9" id="KW-0677">Repeat</keyword>
<dbReference type="InterPro" id="IPR038009">
    <property type="entry name" value="GlmU_C_LbH"/>
</dbReference>
<dbReference type="GO" id="GO:0019134">
    <property type="term" value="F:glucosamine-1-phosphate N-acetyltransferase activity"/>
    <property type="evidence" value="ECO:0007669"/>
    <property type="project" value="UniProtKB-EC"/>
</dbReference>
<evidence type="ECO:0000313" key="20">
    <source>
        <dbReference type="Proteomes" id="UP000325300"/>
    </source>
</evidence>
<keyword evidence="15" id="KW-0961">Cell wall biogenesis/degradation</keyword>
<dbReference type="InterPro" id="IPR005882">
    <property type="entry name" value="Bifunctional_GlmU"/>
</dbReference>
<sequence length="297" mass="32062">QIKEINTGTYVFDNKRLFEALKNITTNNAQGEYYLTDVISIFRDHKEKVGAYTLRDFNESLGVNDRVALATAEAVMRQRITKKHMVNGVTFQNPETVYIESDVEIAPDVLIEGNVTLKGKTRIAAECVLTNGTYIVDSEIGQGSIITNSMIESSTLASGVTVGPYAHIRPGTSLAKDVHIGNFVEVKGSHIGEKTKAGHLTYIGNAQVGSKVNVGAGTITVNYDGQNKYQTVIGDYAFIGSNSTLIAPLEVGDNALTAAGSTISKTVPADSIAIGRSRQVTKEDYAKRLPHHPSRSK</sequence>
<keyword evidence="8" id="KW-0479">Metal-binding</keyword>
<evidence type="ECO:0000256" key="9">
    <source>
        <dbReference type="ARBA" id="ARBA00022737"/>
    </source>
</evidence>
<evidence type="ECO:0000256" key="17">
    <source>
        <dbReference type="ARBA" id="ARBA00048493"/>
    </source>
</evidence>
<dbReference type="GO" id="GO:0005737">
    <property type="term" value="C:cytoplasm"/>
    <property type="evidence" value="ECO:0007669"/>
    <property type="project" value="UniProtKB-SubCell"/>
</dbReference>
<dbReference type="InterPro" id="IPR050065">
    <property type="entry name" value="GlmU-like"/>
</dbReference>
<dbReference type="GO" id="GO:0071555">
    <property type="term" value="P:cell wall organization"/>
    <property type="evidence" value="ECO:0007669"/>
    <property type="project" value="UniProtKB-KW"/>
</dbReference>
<evidence type="ECO:0000256" key="14">
    <source>
        <dbReference type="ARBA" id="ARBA00023315"/>
    </source>
</evidence>
<evidence type="ECO:0000313" key="19">
    <source>
        <dbReference type="EMBL" id="TYK94122.1"/>
    </source>
</evidence>
<dbReference type="GO" id="GO:0008360">
    <property type="term" value="P:regulation of cell shape"/>
    <property type="evidence" value="ECO:0007669"/>
    <property type="project" value="UniProtKB-KW"/>
</dbReference>
<organism evidence="19 20">
    <name type="scientific">Streptococcus pyogenes</name>
    <dbReference type="NCBI Taxonomy" id="1314"/>
    <lineage>
        <taxon>Bacteria</taxon>
        <taxon>Bacillati</taxon>
        <taxon>Bacillota</taxon>
        <taxon>Bacilli</taxon>
        <taxon>Lactobacillales</taxon>
        <taxon>Streptococcaceae</taxon>
        <taxon>Streptococcus</taxon>
    </lineage>
</organism>
<keyword evidence="13" id="KW-0511">Multifunctional enzyme</keyword>
<dbReference type="GO" id="GO:0006048">
    <property type="term" value="P:UDP-N-acetylglucosamine biosynthetic process"/>
    <property type="evidence" value="ECO:0007669"/>
    <property type="project" value="InterPro"/>
</dbReference>
<feature type="non-terminal residue" evidence="19">
    <location>
        <position position="1"/>
    </location>
</feature>
<dbReference type="Pfam" id="PF00132">
    <property type="entry name" value="Hexapep"/>
    <property type="match status" value="1"/>
</dbReference>
<evidence type="ECO:0000256" key="16">
    <source>
        <dbReference type="ARBA" id="ARBA00048247"/>
    </source>
</evidence>
<evidence type="ECO:0000256" key="2">
    <source>
        <dbReference type="ARBA" id="ARBA00004496"/>
    </source>
</evidence>
<keyword evidence="12" id="KW-0573">Peptidoglycan synthesis</keyword>
<keyword evidence="14 19" id="KW-0012">Acyltransferase</keyword>
<dbReference type="Gene3D" id="2.160.10.10">
    <property type="entry name" value="Hexapeptide repeat proteins"/>
    <property type="match status" value="1"/>
</dbReference>
<dbReference type="PANTHER" id="PTHR43584:SF3">
    <property type="entry name" value="BIFUNCTIONAL PROTEIN GLMU"/>
    <property type="match status" value="1"/>
</dbReference>
<keyword evidence="7 19" id="KW-0548">Nucleotidyltransferase</keyword>
<evidence type="ECO:0000256" key="8">
    <source>
        <dbReference type="ARBA" id="ARBA00022723"/>
    </source>
</evidence>
<name>A0A5S4THT3_STRPY</name>
<evidence type="ECO:0000256" key="12">
    <source>
        <dbReference type="ARBA" id="ARBA00022984"/>
    </source>
</evidence>
<dbReference type="SUPFAM" id="SSF51161">
    <property type="entry name" value="Trimeric LpxA-like enzymes"/>
    <property type="match status" value="1"/>
</dbReference>
<evidence type="ECO:0000256" key="15">
    <source>
        <dbReference type="ARBA" id="ARBA00023316"/>
    </source>
</evidence>
<dbReference type="SUPFAM" id="SSF53448">
    <property type="entry name" value="Nucleotide-diphospho-sugar transferases"/>
    <property type="match status" value="1"/>
</dbReference>
<keyword evidence="11" id="KW-0133">Cell shape</keyword>
<dbReference type="InterPro" id="IPR029044">
    <property type="entry name" value="Nucleotide-diphossugar_trans"/>
</dbReference>
<dbReference type="EC" id="2.7.7.23" evidence="19"/>
<comment type="similarity">
    <text evidence="4">In the N-terminal section; belongs to the N-acetylglucosamine-1-phosphate uridyltransferase family.</text>
</comment>
<proteinExistence type="inferred from homology"/>
<dbReference type="GO" id="GO:0003977">
    <property type="term" value="F:UDP-N-acetylglucosamine diphosphorylase activity"/>
    <property type="evidence" value="ECO:0007669"/>
    <property type="project" value="UniProtKB-EC"/>
</dbReference>
<accession>A0A5S4THT3</accession>
<dbReference type="AlphaFoldDB" id="A0A5S4THT3"/>
<dbReference type="PANTHER" id="PTHR43584">
    <property type="entry name" value="NUCLEOTIDYL TRANSFERASE"/>
    <property type="match status" value="1"/>
</dbReference>
<dbReference type="EMBL" id="SJLI01000035">
    <property type="protein sequence ID" value="TYK94122.1"/>
    <property type="molecule type" value="Genomic_DNA"/>
</dbReference>
<gene>
    <name evidence="19" type="primary">glmU</name>
    <name evidence="19" type="ORF">E0F67_09070</name>
</gene>
<protein>
    <submittedName>
        <fullName evidence="19">UDP-N-acetylglucosamine diphosphorylase/glucosamine-1-phosphate N-acetyltransferase</fullName>
        <ecNumber evidence="19">2.3.1.157</ecNumber>
        <ecNumber evidence="19">2.7.7.23</ecNumber>
    </submittedName>
</protein>
<dbReference type="EC" id="2.3.1.157" evidence="19"/>
<evidence type="ECO:0000256" key="13">
    <source>
        <dbReference type="ARBA" id="ARBA00023268"/>
    </source>
</evidence>
<dbReference type="InterPro" id="IPR011004">
    <property type="entry name" value="Trimer_LpxA-like_sf"/>
</dbReference>
<comment type="similarity">
    <text evidence="3">In the C-terminal section; belongs to the transferase hexapeptide repeat family.</text>
</comment>
<comment type="catalytic activity">
    <reaction evidence="17">
        <text>N-acetyl-alpha-D-glucosamine 1-phosphate + UTP + H(+) = UDP-N-acetyl-alpha-D-glucosamine + diphosphate</text>
        <dbReference type="Rhea" id="RHEA:13509"/>
        <dbReference type="ChEBI" id="CHEBI:15378"/>
        <dbReference type="ChEBI" id="CHEBI:33019"/>
        <dbReference type="ChEBI" id="CHEBI:46398"/>
        <dbReference type="ChEBI" id="CHEBI:57705"/>
        <dbReference type="ChEBI" id="CHEBI:57776"/>
        <dbReference type="EC" id="2.7.7.23"/>
    </reaction>
</comment>
<comment type="function">
    <text evidence="18">Catalyzes the last two sequential reactions in the de novo biosynthetic pathway for UDP-N-acetylglucosamine (UDP-GlcNAc). The C-terminal domain catalyzes the transfer of acetyl group from acetyl coenzyme A to glucosamine-1-phosphate (GlcN-1-P) to produce N-acetylglucosamine-1-phosphate (GlcNAc-1-P), which is converted into UDP-GlcNAc by the transfer of uridine 5-monophosphate (from uridine 5-triphosphate), a reaction catalyzed by the N-terminal domain.</text>
</comment>
<comment type="catalytic activity">
    <reaction evidence="16">
        <text>alpha-D-glucosamine 1-phosphate + acetyl-CoA = N-acetyl-alpha-D-glucosamine 1-phosphate + CoA + H(+)</text>
        <dbReference type="Rhea" id="RHEA:13725"/>
        <dbReference type="ChEBI" id="CHEBI:15378"/>
        <dbReference type="ChEBI" id="CHEBI:57287"/>
        <dbReference type="ChEBI" id="CHEBI:57288"/>
        <dbReference type="ChEBI" id="CHEBI:57776"/>
        <dbReference type="ChEBI" id="CHEBI:58516"/>
        <dbReference type="EC" id="2.3.1.157"/>
    </reaction>
</comment>
<evidence type="ECO:0000256" key="3">
    <source>
        <dbReference type="ARBA" id="ARBA00007707"/>
    </source>
</evidence>
<evidence type="ECO:0000256" key="4">
    <source>
        <dbReference type="ARBA" id="ARBA00007947"/>
    </source>
</evidence>
<evidence type="ECO:0000256" key="5">
    <source>
        <dbReference type="ARBA" id="ARBA00022490"/>
    </source>
</evidence>
<evidence type="ECO:0000256" key="11">
    <source>
        <dbReference type="ARBA" id="ARBA00022960"/>
    </source>
</evidence>
<keyword evidence="10" id="KW-0460">Magnesium</keyword>
<evidence type="ECO:0000256" key="1">
    <source>
        <dbReference type="ARBA" id="ARBA00001946"/>
    </source>
</evidence>
<reference evidence="19 20" key="1">
    <citation type="submission" date="2019-02" db="EMBL/GenBank/DDBJ databases">
        <title>Novel genomic isolates of S. pyogenes and S. dysgalactiae subsp. equisimilis associated to necrotising fasciitis (NSTI).</title>
        <authorList>
            <person name="Barrantes I."/>
        </authorList>
    </citation>
    <scope>NUCLEOTIDE SEQUENCE [LARGE SCALE GENOMIC DNA]</scope>
    <source>
        <strain evidence="19 20">SPY5003</strain>
    </source>
</reference>
<dbReference type="CDD" id="cd03353">
    <property type="entry name" value="LbH_GlmU_C"/>
    <property type="match status" value="1"/>
</dbReference>
<dbReference type="RefSeq" id="WP_148845193.1">
    <property type="nucleotide sequence ID" value="NZ_SJLI01000035.1"/>
</dbReference>
<dbReference type="Gene3D" id="3.90.550.10">
    <property type="entry name" value="Spore Coat Polysaccharide Biosynthesis Protein SpsA, Chain A"/>
    <property type="match status" value="1"/>
</dbReference>
<comment type="caution">
    <text evidence="19">The sequence shown here is derived from an EMBL/GenBank/DDBJ whole genome shotgun (WGS) entry which is preliminary data.</text>
</comment>
<evidence type="ECO:0000256" key="10">
    <source>
        <dbReference type="ARBA" id="ARBA00022842"/>
    </source>
</evidence>
<keyword evidence="6 19" id="KW-0808">Transferase</keyword>
<dbReference type="InterPro" id="IPR001451">
    <property type="entry name" value="Hexapep"/>
</dbReference>
<dbReference type="GO" id="GO:0009252">
    <property type="term" value="P:peptidoglycan biosynthetic process"/>
    <property type="evidence" value="ECO:0007669"/>
    <property type="project" value="UniProtKB-KW"/>
</dbReference>
<evidence type="ECO:0000256" key="18">
    <source>
        <dbReference type="ARBA" id="ARBA00049628"/>
    </source>
</evidence>
<comment type="cofactor">
    <cofactor evidence="1">
        <name>Mg(2+)</name>
        <dbReference type="ChEBI" id="CHEBI:18420"/>
    </cofactor>
</comment>
<evidence type="ECO:0000256" key="7">
    <source>
        <dbReference type="ARBA" id="ARBA00022695"/>
    </source>
</evidence>
<evidence type="ECO:0000256" key="6">
    <source>
        <dbReference type="ARBA" id="ARBA00022679"/>
    </source>
</evidence>
<dbReference type="GO" id="GO:0000902">
    <property type="term" value="P:cell morphogenesis"/>
    <property type="evidence" value="ECO:0007669"/>
    <property type="project" value="InterPro"/>
</dbReference>
<dbReference type="NCBIfam" id="TIGR01173">
    <property type="entry name" value="glmU"/>
    <property type="match status" value="1"/>
</dbReference>